<organism evidence="2 5">
    <name type="scientific">Rhizobium etli</name>
    <dbReference type="NCBI Taxonomy" id="29449"/>
    <lineage>
        <taxon>Bacteria</taxon>
        <taxon>Pseudomonadati</taxon>
        <taxon>Pseudomonadota</taxon>
        <taxon>Alphaproteobacteria</taxon>
        <taxon>Hyphomicrobiales</taxon>
        <taxon>Rhizobiaceae</taxon>
        <taxon>Rhizobium/Agrobacterium group</taxon>
        <taxon>Rhizobium</taxon>
    </lineage>
</organism>
<comment type="caution">
    <text evidence="2">The sequence shown here is derived from an EMBL/GenBank/DDBJ whole genome shotgun (WGS) entry which is preliminary data.</text>
</comment>
<evidence type="ECO:0000256" key="1">
    <source>
        <dbReference type="SAM" id="Phobius"/>
    </source>
</evidence>
<keyword evidence="1" id="KW-0812">Transmembrane</keyword>
<accession>A0A7W6VE63</accession>
<keyword evidence="1" id="KW-1133">Transmembrane helix</keyword>
<proteinExistence type="predicted"/>
<dbReference type="AlphaFoldDB" id="A0A7W6VE63"/>
<feature type="transmembrane region" description="Helical" evidence="1">
    <location>
        <begin position="32"/>
        <end position="53"/>
    </location>
</feature>
<evidence type="ECO:0000313" key="4">
    <source>
        <dbReference type="Proteomes" id="UP000523431"/>
    </source>
</evidence>
<name>A0A7W6VE63_RHIET</name>
<dbReference type="EMBL" id="JACIID010000014">
    <property type="protein sequence ID" value="MBB4538570.1"/>
    <property type="molecule type" value="Genomic_DNA"/>
</dbReference>
<evidence type="ECO:0000313" key="5">
    <source>
        <dbReference type="Proteomes" id="UP000557344"/>
    </source>
</evidence>
<dbReference type="Proteomes" id="UP000557344">
    <property type="component" value="Unassembled WGS sequence"/>
</dbReference>
<evidence type="ECO:0000313" key="2">
    <source>
        <dbReference type="EMBL" id="MBB4482654.1"/>
    </source>
</evidence>
<gene>
    <name evidence="2" type="ORF">GGE46_005269</name>
    <name evidence="3" type="ORF">GGE57_005353</name>
</gene>
<evidence type="ECO:0008006" key="6">
    <source>
        <dbReference type="Google" id="ProtNLM"/>
    </source>
</evidence>
<reference evidence="4 5" key="1">
    <citation type="submission" date="2020-08" db="EMBL/GenBank/DDBJ databases">
        <title>Genomic Encyclopedia of Type Strains, Phase IV (KMG-V): Genome sequencing to study the core and pangenomes of soil and plant-associated prokaryotes.</title>
        <authorList>
            <person name="Whitman W."/>
        </authorList>
    </citation>
    <scope>NUCLEOTIDE SEQUENCE [LARGE SCALE GENOMIC DNA]</scope>
    <source>
        <strain evidence="2 5">SEMIA 471</strain>
        <strain evidence="3 4">SEMIA 489</strain>
    </source>
</reference>
<keyword evidence="1" id="KW-0472">Membrane</keyword>
<feature type="transmembrane region" description="Helical" evidence="1">
    <location>
        <begin position="59"/>
        <end position="80"/>
    </location>
</feature>
<sequence length="87" mass="9000">MGEEQDVSRRPIASRSSSWAIGLSAWPARTGVTLNSISLLSILFAGIGAALILFTSHPIAPSIIIAAGSLVTCVTGAITLSHSLERL</sequence>
<protein>
    <recommendedName>
        <fullName evidence="6">Transmembrane protein</fullName>
    </recommendedName>
</protein>
<dbReference type="EMBL" id="JACIHU010000014">
    <property type="protein sequence ID" value="MBB4482654.1"/>
    <property type="molecule type" value="Genomic_DNA"/>
</dbReference>
<evidence type="ECO:0000313" key="3">
    <source>
        <dbReference type="EMBL" id="MBB4538570.1"/>
    </source>
</evidence>
<dbReference type="Proteomes" id="UP000523431">
    <property type="component" value="Unassembled WGS sequence"/>
</dbReference>